<sequence>MNILVIDSHPVYRKGLAVMLNQSFPRWQVMTENSVYNGINILKNSKIRIDLLLFSINAQDEENFHQLEKILEYMADVVSIALSSTVDALYLKKVLETGVRGIIPKVYPIEKMTGAIRECWQGGVHIPIEVRKTIDQCRQQMVVANSLCLTSRQLQVLELIGKKMTNREIAEILFVSLATIKTHINRIYNALEVGCRKECIQRSYDLGVLPPPPFCTDAPVSLGQIIKI</sequence>
<dbReference type="Gene3D" id="3.40.50.2300">
    <property type="match status" value="1"/>
</dbReference>
<dbReference type="GO" id="GO:0003677">
    <property type="term" value="F:DNA binding"/>
    <property type="evidence" value="ECO:0007669"/>
    <property type="project" value="UniProtKB-KW"/>
</dbReference>
<dbReference type="InterPro" id="IPR016032">
    <property type="entry name" value="Sig_transdc_resp-reg_C-effctor"/>
</dbReference>
<proteinExistence type="predicted"/>
<dbReference type="PANTHER" id="PTHR45566:SF1">
    <property type="entry name" value="HTH-TYPE TRANSCRIPTIONAL REGULATOR YHJB-RELATED"/>
    <property type="match status" value="1"/>
</dbReference>
<reference evidence="4" key="1">
    <citation type="submission" date="2018-06" db="EMBL/GenBank/DDBJ databases">
        <authorList>
            <person name="Zhirakovskaya E."/>
        </authorList>
    </citation>
    <scope>NUCLEOTIDE SEQUENCE</scope>
</reference>
<feature type="domain" description="Response regulatory" evidence="3">
    <location>
        <begin position="2"/>
        <end position="120"/>
    </location>
</feature>
<accession>A0A3B0WX06</accession>
<dbReference type="AlphaFoldDB" id="A0A3B0WX06"/>
<gene>
    <name evidence="4" type="ORF">MNBD_GAMMA11-90</name>
</gene>
<dbReference type="SUPFAM" id="SSF46894">
    <property type="entry name" value="C-terminal effector domain of the bipartite response regulators"/>
    <property type="match status" value="1"/>
</dbReference>
<evidence type="ECO:0000259" key="2">
    <source>
        <dbReference type="PROSITE" id="PS50043"/>
    </source>
</evidence>
<dbReference type="PRINTS" id="PR00038">
    <property type="entry name" value="HTHLUXR"/>
</dbReference>
<dbReference type="InterPro" id="IPR011006">
    <property type="entry name" value="CheY-like_superfamily"/>
</dbReference>
<dbReference type="GO" id="GO:0006355">
    <property type="term" value="P:regulation of DNA-templated transcription"/>
    <property type="evidence" value="ECO:0007669"/>
    <property type="project" value="InterPro"/>
</dbReference>
<dbReference type="InterPro" id="IPR000792">
    <property type="entry name" value="Tscrpt_reg_LuxR_C"/>
</dbReference>
<dbReference type="InterPro" id="IPR001789">
    <property type="entry name" value="Sig_transdc_resp-reg_receiver"/>
</dbReference>
<dbReference type="EMBL" id="UOFG01000106">
    <property type="protein sequence ID" value="VAW60041.1"/>
    <property type="molecule type" value="Genomic_DNA"/>
</dbReference>
<dbReference type="CDD" id="cd06170">
    <property type="entry name" value="LuxR_C_like"/>
    <property type="match status" value="1"/>
</dbReference>
<dbReference type="PANTHER" id="PTHR45566">
    <property type="entry name" value="HTH-TYPE TRANSCRIPTIONAL REGULATOR YHJB-RELATED"/>
    <property type="match status" value="1"/>
</dbReference>
<dbReference type="PROSITE" id="PS50110">
    <property type="entry name" value="RESPONSE_REGULATORY"/>
    <property type="match status" value="1"/>
</dbReference>
<evidence type="ECO:0000259" key="3">
    <source>
        <dbReference type="PROSITE" id="PS50110"/>
    </source>
</evidence>
<organism evidence="4">
    <name type="scientific">hydrothermal vent metagenome</name>
    <dbReference type="NCBI Taxonomy" id="652676"/>
    <lineage>
        <taxon>unclassified sequences</taxon>
        <taxon>metagenomes</taxon>
        <taxon>ecological metagenomes</taxon>
    </lineage>
</organism>
<name>A0A3B0WX06_9ZZZZ</name>
<dbReference type="GO" id="GO:0000160">
    <property type="term" value="P:phosphorelay signal transduction system"/>
    <property type="evidence" value="ECO:0007669"/>
    <property type="project" value="InterPro"/>
</dbReference>
<dbReference type="PROSITE" id="PS50043">
    <property type="entry name" value="HTH_LUXR_2"/>
    <property type="match status" value="1"/>
</dbReference>
<dbReference type="SUPFAM" id="SSF52172">
    <property type="entry name" value="CheY-like"/>
    <property type="match status" value="1"/>
</dbReference>
<dbReference type="Pfam" id="PF00196">
    <property type="entry name" value="GerE"/>
    <property type="match status" value="1"/>
</dbReference>
<evidence type="ECO:0000313" key="4">
    <source>
        <dbReference type="EMBL" id="VAW60041.1"/>
    </source>
</evidence>
<protein>
    <recommendedName>
        <fullName evidence="5">HTH luxR-type domain-containing protein</fullName>
    </recommendedName>
</protein>
<feature type="domain" description="HTH luxR-type" evidence="2">
    <location>
        <begin position="142"/>
        <end position="207"/>
    </location>
</feature>
<evidence type="ECO:0000256" key="1">
    <source>
        <dbReference type="ARBA" id="ARBA00023125"/>
    </source>
</evidence>
<dbReference type="InterPro" id="IPR051015">
    <property type="entry name" value="EvgA-like"/>
</dbReference>
<keyword evidence="1" id="KW-0238">DNA-binding</keyword>
<evidence type="ECO:0008006" key="5">
    <source>
        <dbReference type="Google" id="ProtNLM"/>
    </source>
</evidence>
<dbReference type="SMART" id="SM00421">
    <property type="entry name" value="HTH_LUXR"/>
    <property type="match status" value="1"/>
</dbReference>